<proteinExistence type="predicted"/>
<dbReference type="PROSITE" id="PS50932">
    <property type="entry name" value="HTH_LACI_2"/>
    <property type="match status" value="1"/>
</dbReference>
<gene>
    <name evidence="5" type="ORF">FYJ63_04120</name>
</gene>
<dbReference type="Pfam" id="PF13377">
    <property type="entry name" value="Peripla_BP_3"/>
    <property type="match status" value="1"/>
</dbReference>
<keyword evidence="2" id="KW-0238">DNA-binding</keyword>
<comment type="caution">
    <text evidence="5">The sequence shown here is derived from an EMBL/GenBank/DDBJ whole genome shotgun (WGS) entry which is preliminary data.</text>
</comment>
<name>A0A7K0K307_9ACTO</name>
<dbReference type="CDD" id="cd01392">
    <property type="entry name" value="HTH_LacI"/>
    <property type="match status" value="1"/>
</dbReference>
<dbReference type="AlphaFoldDB" id="A0A7K0K307"/>
<protein>
    <submittedName>
        <fullName evidence="5">LacI family transcriptional regulator</fullName>
    </submittedName>
</protein>
<dbReference type="GO" id="GO:0000976">
    <property type="term" value="F:transcription cis-regulatory region binding"/>
    <property type="evidence" value="ECO:0007669"/>
    <property type="project" value="TreeGrafter"/>
</dbReference>
<dbReference type="InterPro" id="IPR000843">
    <property type="entry name" value="HTH_LacI"/>
</dbReference>
<feature type="domain" description="HTH lacI-type" evidence="4">
    <location>
        <begin position="7"/>
        <end position="50"/>
    </location>
</feature>
<reference evidence="5 6" key="1">
    <citation type="submission" date="2019-08" db="EMBL/GenBank/DDBJ databases">
        <title>In-depth cultivation of the pig gut microbiome towards novel bacterial diversity and tailored functional studies.</title>
        <authorList>
            <person name="Wylensek D."/>
            <person name="Hitch T.C.A."/>
            <person name="Clavel T."/>
        </authorList>
    </citation>
    <scope>NUCLEOTIDE SEQUENCE [LARGE SCALE GENOMIC DNA]</scope>
    <source>
        <strain evidence="5 6">RF-GAM-744-WT-7</strain>
    </source>
</reference>
<evidence type="ECO:0000313" key="5">
    <source>
        <dbReference type="EMBL" id="MST49425.1"/>
    </source>
</evidence>
<evidence type="ECO:0000256" key="1">
    <source>
        <dbReference type="ARBA" id="ARBA00023015"/>
    </source>
</evidence>
<evidence type="ECO:0000256" key="2">
    <source>
        <dbReference type="ARBA" id="ARBA00023125"/>
    </source>
</evidence>
<dbReference type="EMBL" id="VUMY01000006">
    <property type="protein sequence ID" value="MST49425.1"/>
    <property type="molecule type" value="Genomic_DNA"/>
</dbReference>
<dbReference type="Gene3D" id="1.10.260.40">
    <property type="entry name" value="lambda repressor-like DNA-binding domains"/>
    <property type="match status" value="1"/>
</dbReference>
<dbReference type="SUPFAM" id="SSF47413">
    <property type="entry name" value="lambda repressor-like DNA-binding domains"/>
    <property type="match status" value="1"/>
</dbReference>
<dbReference type="SMART" id="SM00354">
    <property type="entry name" value="HTH_LACI"/>
    <property type="match status" value="1"/>
</dbReference>
<dbReference type="Pfam" id="PF00356">
    <property type="entry name" value="LacI"/>
    <property type="match status" value="1"/>
</dbReference>
<dbReference type="Proteomes" id="UP000442535">
    <property type="component" value="Unassembled WGS sequence"/>
</dbReference>
<dbReference type="Gene3D" id="3.40.50.2300">
    <property type="match status" value="2"/>
</dbReference>
<dbReference type="SUPFAM" id="SSF53822">
    <property type="entry name" value="Periplasmic binding protein-like I"/>
    <property type="match status" value="1"/>
</dbReference>
<organism evidence="5 6">
    <name type="scientific">Mobiluncus porci</name>
    <dbReference type="NCBI Taxonomy" id="2652278"/>
    <lineage>
        <taxon>Bacteria</taxon>
        <taxon>Bacillati</taxon>
        <taxon>Actinomycetota</taxon>
        <taxon>Actinomycetes</taxon>
        <taxon>Actinomycetales</taxon>
        <taxon>Actinomycetaceae</taxon>
        <taxon>Mobiluncus</taxon>
    </lineage>
</organism>
<dbReference type="InterPro" id="IPR046335">
    <property type="entry name" value="LacI/GalR-like_sensor"/>
</dbReference>
<dbReference type="PANTHER" id="PTHR30146">
    <property type="entry name" value="LACI-RELATED TRANSCRIPTIONAL REPRESSOR"/>
    <property type="match status" value="1"/>
</dbReference>
<keyword evidence="6" id="KW-1185">Reference proteome</keyword>
<evidence type="ECO:0000313" key="6">
    <source>
        <dbReference type="Proteomes" id="UP000442535"/>
    </source>
</evidence>
<dbReference type="InterPro" id="IPR010982">
    <property type="entry name" value="Lambda_DNA-bd_dom_sf"/>
</dbReference>
<sequence>MAHRKPVTIYDLAKDVGVAASTVSRALSRPDRVSADTAARIFAAAERLGYSRVGATYSEETHLSNTLVFAVADLANPMYADVAAGFQQAAQAAGYTTLIINTEESGSLEQRTIQQVVSRVDGVALAASRLDAASINKLEKQRPLVLLNRYMKGHTCVIPETERGIAQVFRYLRDLGHHGVMYISGPEMSWANAIRWRVASEYAPKFGLNLWRTDYATPDYSAGVSAFGTWKDTGKTTAVLAFNDLIAAGFLREARAHQVRIPEDVSVVGIDNSTLATLISPELSSMTSASTAIGRRGAESLIWQVTHRSIRERKLMRVPIEFIPRASTGPAPQS</sequence>
<dbReference type="GO" id="GO:0003700">
    <property type="term" value="F:DNA-binding transcription factor activity"/>
    <property type="evidence" value="ECO:0007669"/>
    <property type="project" value="TreeGrafter"/>
</dbReference>
<accession>A0A7K0K307</accession>
<keyword evidence="3" id="KW-0804">Transcription</keyword>
<dbReference type="InterPro" id="IPR028082">
    <property type="entry name" value="Peripla_BP_I"/>
</dbReference>
<evidence type="ECO:0000256" key="3">
    <source>
        <dbReference type="ARBA" id="ARBA00023163"/>
    </source>
</evidence>
<evidence type="ECO:0000259" key="4">
    <source>
        <dbReference type="PROSITE" id="PS50932"/>
    </source>
</evidence>
<dbReference type="CDD" id="cd06267">
    <property type="entry name" value="PBP1_LacI_sugar_binding-like"/>
    <property type="match status" value="1"/>
</dbReference>
<dbReference type="PANTHER" id="PTHR30146:SF138">
    <property type="entry name" value="TRANSCRIPTIONAL REGULATORY PROTEIN"/>
    <property type="match status" value="1"/>
</dbReference>
<keyword evidence="1" id="KW-0805">Transcription regulation</keyword>